<dbReference type="Proteomes" id="UP001314170">
    <property type="component" value="Unassembled WGS sequence"/>
</dbReference>
<evidence type="ECO:0000256" key="5">
    <source>
        <dbReference type="ARBA" id="ARBA00023043"/>
    </source>
</evidence>
<evidence type="ECO:0000259" key="9">
    <source>
        <dbReference type="Pfam" id="PF13962"/>
    </source>
</evidence>
<organism evidence="10 11">
    <name type="scientific">Dovyalis caffra</name>
    <dbReference type="NCBI Taxonomy" id="77055"/>
    <lineage>
        <taxon>Eukaryota</taxon>
        <taxon>Viridiplantae</taxon>
        <taxon>Streptophyta</taxon>
        <taxon>Embryophyta</taxon>
        <taxon>Tracheophyta</taxon>
        <taxon>Spermatophyta</taxon>
        <taxon>Magnoliopsida</taxon>
        <taxon>eudicotyledons</taxon>
        <taxon>Gunneridae</taxon>
        <taxon>Pentapetalae</taxon>
        <taxon>rosids</taxon>
        <taxon>fabids</taxon>
        <taxon>Malpighiales</taxon>
        <taxon>Salicaceae</taxon>
        <taxon>Flacourtieae</taxon>
        <taxon>Dovyalis</taxon>
    </lineage>
</organism>
<accession>A0AAV1SVN5</accession>
<sequence>MEMASGHEDLTKRLFEASIRGCVATLDILLQKDPLLLDRISLTSSIETPLHISSLLGHVDFTGSLLLHKPKLTAELNSQGQSPLHLASAEGYVEIVKDLLSVNAQVCLVFDQFGRIPLHLAAMRGRVDVMQLLISACSTSIQMKSKYEQHTVLHLCVQYNHLEALKVLTMRGNVDGEFLNSADTNGNTILQLAMMMQQVETIKYLVSIPEVRVEADNLATIFTNPLSFDSKSIQEHCSIAEPKSMRIKRPSNYQDAASPQPQVLVHDEAQPDIYNHLMNYLDYQGNWMEKTRGNLMVVATVIASMSFQAVINPPGGVWQDGQSNDCPNGKQCKVGTAVLSSTDELKYNIFIASNTISFSASLAIIFLLMGGFTLRNKAAMFIMLFAMCTTVLFIAGTYLTSIILVGNPDDNTIVQIEYLYLMFWVCLPAFIIVYQIVSFVVRVIKKLLIGAFHVIIYPFRLMFRVPRGGLATEKPTTGV</sequence>
<feature type="domain" description="PGG" evidence="9">
    <location>
        <begin position="286"/>
        <end position="404"/>
    </location>
</feature>
<name>A0AAV1SVN5_9ROSI</name>
<dbReference type="SUPFAM" id="SSF48403">
    <property type="entry name" value="Ankyrin repeat"/>
    <property type="match status" value="1"/>
</dbReference>
<dbReference type="Pfam" id="PF12796">
    <property type="entry name" value="Ank_2"/>
    <property type="match status" value="2"/>
</dbReference>
<evidence type="ECO:0000256" key="1">
    <source>
        <dbReference type="ARBA" id="ARBA00004141"/>
    </source>
</evidence>
<evidence type="ECO:0000256" key="6">
    <source>
        <dbReference type="ARBA" id="ARBA00023136"/>
    </source>
</evidence>
<dbReference type="PROSITE" id="PS50088">
    <property type="entry name" value="ANK_REPEAT"/>
    <property type="match status" value="2"/>
</dbReference>
<evidence type="ECO:0000256" key="3">
    <source>
        <dbReference type="ARBA" id="ARBA00022737"/>
    </source>
</evidence>
<gene>
    <name evidence="10" type="ORF">DCAF_LOCUS27184</name>
</gene>
<dbReference type="InterPro" id="IPR026961">
    <property type="entry name" value="PGG_dom"/>
</dbReference>
<keyword evidence="3" id="KW-0677">Repeat</keyword>
<evidence type="ECO:0000256" key="8">
    <source>
        <dbReference type="SAM" id="Phobius"/>
    </source>
</evidence>
<comment type="caution">
    <text evidence="10">The sequence shown here is derived from an EMBL/GenBank/DDBJ whole genome shotgun (WGS) entry which is preliminary data.</text>
</comment>
<dbReference type="AlphaFoldDB" id="A0AAV1SVN5"/>
<dbReference type="PROSITE" id="PS50297">
    <property type="entry name" value="ANK_REP_REGION"/>
    <property type="match status" value="2"/>
</dbReference>
<reference evidence="10 11" key="1">
    <citation type="submission" date="2024-01" db="EMBL/GenBank/DDBJ databases">
        <authorList>
            <person name="Waweru B."/>
        </authorList>
    </citation>
    <scope>NUCLEOTIDE SEQUENCE [LARGE SCALE GENOMIC DNA]</scope>
</reference>
<dbReference type="Gene3D" id="1.25.40.20">
    <property type="entry name" value="Ankyrin repeat-containing domain"/>
    <property type="match status" value="1"/>
</dbReference>
<dbReference type="EMBL" id="CAWUPB010001197">
    <property type="protein sequence ID" value="CAK7356903.1"/>
    <property type="molecule type" value="Genomic_DNA"/>
</dbReference>
<evidence type="ECO:0000256" key="4">
    <source>
        <dbReference type="ARBA" id="ARBA00022989"/>
    </source>
</evidence>
<dbReference type="InterPro" id="IPR036770">
    <property type="entry name" value="Ankyrin_rpt-contain_sf"/>
</dbReference>
<dbReference type="PANTHER" id="PTHR24186">
    <property type="entry name" value="PROTEIN PHOSPHATASE 1 REGULATORY SUBUNIT"/>
    <property type="match status" value="1"/>
</dbReference>
<dbReference type="Pfam" id="PF13962">
    <property type="entry name" value="PGG"/>
    <property type="match status" value="1"/>
</dbReference>
<feature type="transmembrane region" description="Helical" evidence="8">
    <location>
        <begin position="418"/>
        <end position="440"/>
    </location>
</feature>
<dbReference type="PANTHER" id="PTHR24186:SF37">
    <property type="entry name" value="PGG DOMAIN-CONTAINING PROTEIN"/>
    <property type="match status" value="1"/>
</dbReference>
<dbReference type="GO" id="GO:0005886">
    <property type="term" value="C:plasma membrane"/>
    <property type="evidence" value="ECO:0007669"/>
    <property type="project" value="TreeGrafter"/>
</dbReference>
<keyword evidence="2 8" id="KW-0812">Transmembrane</keyword>
<keyword evidence="11" id="KW-1185">Reference proteome</keyword>
<feature type="transmembrane region" description="Helical" evidence="8">
    <location>
        <begin position="381"/>
        <end position="406"/>
    </location>
</feature>
<feature type="repeat" description="ANK" evidence="7">
    <location>
        <begin position="79"/>
        <end position="106"/>
    </location>
</feature>
<protein>
    <recommendedName>
        <fullName evidence="9">PGG domain-containing protein</fullName>
    </recommendedName>
</protein>
<feature type="transmembrane region" description="Helical" evidence="8">
    <location>
        <begin position="349"/>
        <end position="369"/>
    </location>
</feature>
<evidence type="ECO:0000256" key="7">
    <source>
        <dbReference type="PROSITE-ProRule" id="PRU00023"/>
    </source>
</evidence>
<evidence type="ECO:0000256" key="2">
    <source>
        <dbReference type="ARBA" id="ARBA00022692"/>
    </source>
</evidence>
<feature type="transmembrane region" description="Helical" evidence="8">
    <location>
        <begin position="447"/>
        <end position="463"/>
    </location>
</feature>
<keyword evidence="6 8" id="KW-0472">Membrane</keyword>
<evidence type="ECO:0000313" key="10">
    <source>
        <dbReference type="EMBL" id="CAK7356903.1"/>
    </source>
</evidence>
<evidence type="ECO:0000313" key="11">
    <source>
        <dbReference type="Proteomes" id="UP001314170"/>
    </source>
</evidence>
<proteinExistence type="predicted"/>
<dbReference type="InterPro" id="IPR002110">
    <property type="entry name" value="Ankyrin_rpt"/>
</dbReference>
<dbReference type="SMART" id="SM00248">
    <property type="entry name" value="ANK"/>
    <property type="match status" value="5"/>
</dbReference>
<feature type="repeat" description="ANK" evidence="7">
    <location>
        <begin position="113"/>
        <end position="135"/>
    </location>
</feature>
<keyword evidence="5 7" id="KW-0040">ANK repeat</keyword>
<keyword evidence="4 8" id="KW-1133">Transmembrane helix</keyword>
<comment type="subcellular location">
    <subcellularLocation>
        <location evidence="1">Membrane</location>
        <topology evidence="1">Multi-pass membrane protein</topology>
    </subcellularLocation>
</comment>